<reference evidence="3" key="1">
    <citation type="submission" date="2014-09" db="EMBL/GenBank/DDBJ databases">
        <authorList>
            <person name="Sharma Rahul"/>
            <person name="Thines Marco"/>
        </authorList>
    </citation>
    <scope>NUCLEOTIDE SEQUENCE [LARGE SCALE GENOMIC DNA]</scope>
</reference>
<dbReference type="OrthoDB" id="167606at2759"/>
<dbReference type="OMA" id="QCYTGTC"/>
<dbReference type="EMBL" id="CCYD01002371">
    <property type="protein sequence ID" value="CEG47053.1"/>
    <property type="molecule type" value="Genomic_DNA"/>
</dbReference>
<dbReference type="AlphaFoldDB" id="A0A0P1AX86"/>
<feature type="region of interest" description="Disordered" evidence="1">
    <location>
        <begin position="108"/>
        <end position="148"/>
    </location>
</feature>
<dbReference type="RefSeq" id="XP_024583422.1">
    <property type="nucleotide sequence ID" value="XM_024717977.1"/>
</dbReference>
<dbReference type="Proteomes" id="UP000054928">
    <property type="component" value="Unassembled WGS sequence"/>
</dbReference>
<feature type="region of interest" description="Disordered" evidence="1">
    <location>
        <begin position="51"/>
        <end position="93"/>
    </location>
</feature>
<evidence type="ECO:0000313" key="2">
    <source>
        <dbReference type="EMBL" id="CEG47053.1"/>
    </source>
</evidence>
<evidence type="ECO:0000313" key="3">
    <source>
        <dbReference type="Proteomes" id="UP000054928"/>
    </source>
</evidence>
<dbReference type="GeneID" id="36398770"/>
<keyword evidence="3" id="KW-1185">Reference proteome</keyword>
<sequence>MSTCPQCFTGTCRRHKQQDHGRSLIKSANAVSTLQKIYDQLVGSKLQRLEAEAKKDTSKQHTKEFRKQLDASRDKSLRKSRKSSVRKSKLYMANSGLNPQALAAIYDSDSDAEAEQRKRRKSHKHSTSKKRKRASKNDCFSDSSDDYSDLHDFDRQWHLEWHAADLDDQMDGQDTTTA</sequence>
<feature type="compositionally biased region" description="Basic residues" evidence="1">
    <location>
        <begin position="117"/>
        <end position="134"/>
    </location>
</feature>
<organism evidence="2 3">
    <name type="scientific">Plasmopara halstedii</name>
    <name type="common">Downy mildew of sunflower</name>
    <dbReference type="NCBI Taxonomy" id="4781"/>
    <lineage>
        <taxon>Eukaryota</taxon>
        <taxon>Sar</taxon>
        <taxon>Stramenopiles</taxon>
        <taxon>Oomycota</taxon>
        <taxon>Peronosporomycetes</taxon>
        <taxon>Peronosporales</taxon>
        <taxon>Peronosporaceae</taxon>
        <taxon>Plasmopara</taxon>
    </lineage>
</organism>
<accession>A0A0P1AX86</accession>
<feature type="compositionally biased region" description="Basic and acidic residues" evidence="1">
    <location>
        <begin position="51"/>
        <end position="77"/>
    </location>
</feature>
<evidence type="ECO:0000256" key="1">
    <source>
        <dbReference type="SAM" id="MobiDB-lite"/>
    </source>
</evidence>
<protein>
    <submittedName>
        <fullName evidence="2">Uncharacterized protein</fullName>
    </submittedName>
</protein>
<feature type="compositionally biased region" description="Basic residues" evidence="1">
    <location>
        <begin position="78"/>
        <end position="89"/>
    </location>
</feature>
<name>A0A0P1AX86_PLAHL</name>
<proteinExistence type="predicted"/>